<keyword evidence="3" id="KW-0436">Ligase</keyword>
<keyword evidence="5" id="KW-0067">ATP-binding</keyword>
<dbReference type="InterPro" id="IPR002306">
    <property type="entry name" value="Trp-tRNA-ligase"/>
</dbReference>
<evidence type="ECO:0000256" key="5">
    <source>
        <dbReference type="ARBA" id="ARBA00022840"/>
    </source>
</evidence>
<dbReference type="PANTHER" id="PTHR43766:SF1">
    <property type="entry name" value="TRYPTOPHAN--TRNA LIGASE, MITOCHONDRIAL"/>
    <property type="match status" value="1"/>
</dbReference>
<evidence type="ECO:0000256" key="3">
    <source>
        <dbReference type="ARBA" id="ARBA00022598"/>
    </source>
</evidence>
<evidence type="ECO:0000256" key="4">
    <source>
        <dbReference type="ARBA" id="ARBA00022741"/>
    </source>
</evidence>
<dbReference type="GO" id="GO:0006436">
    <property type="term" value="P:tryptophanyl-tRNA aminoacylation"/>
    <property type="evidence" value="ECO:0007669"/>
    <property type="project" value="InterPro"/>
</dbReference>
<dbReference type="Pfam" id="PF00579">
    <property type="entry name" value="tRNA-synt_1b"/>
    <property type="match status" value="1"/>
</dbReference>
<dbReference type="FunFam" id="1.10.240.10:FF:000005">
    <property type="entry name" value="Tryptophan--tRNA ligase"/>
    <property type="match status" value="1"/>
</dbReference>
<dbReference type="EC" id="6.1.1.2" evidence="2"/>
<dbReference type="NCBIfam" id="TIGR00233">
    <property type="entry name" value="trpS"/>
    <property type="match status" value="1"/>
</dbReference>
<dbReference type="PANTHER" id="PTHR43766">
    <property type="entry name" value="TRYPTOPHAN--TRNA LIGASE, MITOCHONDRIAL"/>
    <property type="match status" value="1"/>
</dbReference>
<evidence type="ECO:0000256" key="6">
    <source>
        <dbReference type="ARBA" id="ARBA00022917"/>
    </source>
</evidence>
<reference evidence="9" key="1">
    <citation type="submission" date="2018-05" db="EMBL/GenBank/DDBJ databases">
        <authorList>
            <person name="Lanie J.A."/>
            <person name="Ng W.-L."/>
            <person name="Kazmierczak K.M."/>
            <person name="Andrzejewski T.M."/>
            <person name="Davidsen T.M."/>
            <person name="Wayne K.J."/>
            <person name="Tettelin H."/>
            <person name="Glass J.I."/>
            <person name="Rusch D."/>
            <person name="Podicherti R."/>
            <person name="Tsui H.-C.T."/>
            <person name="Winkler M.E."/>
        </authorList>
    </citation>
    <scope>NUCLEOTIDE SEQUENCE</scope>
</reference>
<feature type="non-terminal residue" evidence="9">
    <location>
        <position position="1"/>
    </location>
</feature>
<keyword evidence="6" id="KW-0648">Protein biosynthesis</keyword>
<dbReference type="InterPro" id="IPR014729">
    <property type="entry name" value="Rossmann-like_a/b/a_fold"/>
</dbReference>
<dbReference type="Gene3D" id="1.10.240.10">
    <property type="entry name" value="Tyrosyl-Transfer RNA Synthetase"/>
    <property type="match status" value="1"/>
</dbReference>
<evidence type="ECO:0000256" key="7">
    <source>
        <dbReference type="ARBA" id="ARBA00023146"/>
    </source>
</evidence>
<dbReference type="Gene3D" id="3.40.50.620">
    <property type="entry name" value="HUPs"/>
    <property type="match status" value="1"/>
</dbReference>
<gene>
    <name evidence="9" type="ORF">METZ01_LOCUS387623</name>
</gene>
<comment type="catalytic activity">
    <reaction evidence="8">
        <text>tRNA(Trp) + L-tryptophan + ATP = L-tryptophyl-tRNA(Trp) + AMP + diphosphate + H(+)</text>
        <dbReference type="Rhea" id="RHEA:24080"/>
        <dbReference type="Rhea" id="RHEA-COMP:9671"/>
        <dbReference type="Rhea" id="RHEA-COMP:9705"/>
        <dbReference type="ChEBI" id="CHEBI:15378"/>
        <dbReference type="ChEBI" id="CHEBI:30616"/>
        <dbReference type="ChEBI" id="CHEBI:33019"/>
        <dbReference type="ChEBI" id="CHEBI:57912"/>
        <dbReference type="ChEBI" id="CHEBI:78442"/>
        <dbReference type="ChEBI" id="CHEBI:78535"/>
        <dbReference type="ChEBI" id="CHEBI:456215"/>
        <dbReference type="EC" id="6.1.1.2"/>
    </reaction>
</comment>
<dbReference type="PRINTS" id="PR01039">
    <property type="entry name" value="TRNASYNTHTRP"/>
</dbReference>
<proteinExistence type="inferred from homology"/>
<dbReference type="InterPro" id="IPR050203">
    <property type="entry name" value="Trp-tRNA_synthetase"/>
</dbReference>
<accession>A0A382UKH1</accession>
<keyword evidence="4" id="KW-0547">Nucleotide-binding</keyword>
<evidence type="ECO:0000256" key="2">
    <source>
        <dbReference type="ARBA" id="ARBA00013161"/>
    </source>
</evidence>
<dbReference type="GO" id="GO:0004830">
    <property type="term" value="F:tryptophan-tRNA ligase activity"/>
    <property type="evidence" value="ECO:0007669"/>
    <property type="project" value="UniProtKB-EC"/>
</dbReference>
<evidence type="ECO:0000313" key="9">
    <source>
        <dbReference type="EMBL" id="SVD34769.1"/>
    </source>
</evidence>
<dbReference type="GO" id="GO:0005829">
    <property type="term" value="C:cytosol"/>
    <property type="evidence" value="ECO:0007669"/>
    <property type="project" value="TreeGrafter"/>
</dbReference>
<evidence type="ECO:0000256" key="8">
    <source>
        <dbReference type="ARBA" id="ARBA00049929"/>
    </source>
</evidence>
<name>A0A382UKH1_9ZZZZ</name>
<keyword evidence="7" id="KW-0030">Aminoacyl-tRNA synthetase</keyword>
<dbReference type="InterPro" id="IPR002305">
    <property type="entry name" value="aa-tRNA-synth_Ic"/>
</dbReference>
<protein>
    <recommendedName>
        <fullName evidence="2">tryptophan--tRNA ligase</fullName>
        <ecNumber evidence="2">6.1.1.2</ecNumber>
    </recommendedName>
</protein>
<sequence>GMRPTGLLHLGNYMGALQNWVRLQEEYDCIYCAVDIHALTTVETPEDIAQIQPNIEDMVLDWLAAGIDPERSIVFVQSHVPEVMTLNSLLAMVTPLGWLMRVPTFKDKVRQMSETEDTVNYGLVGYPVLQTADIILYKADTVPVGQDQVPHLELAREIVRRFNNRFGEIFPEPQASLTEDPLIVGLDGQQKMSKTLDNHLELAATPEETTRRVLTAFTDPQRTRRDIPGRPNLCNVYSLHKTFSPAAEVTAVYDECVTAQRGCVDCKRHLAASINGYLEELRERRESIKQRP</sequence>
<dbReference type="SUPFAM" id="SSF52374">
    <property type="entry name" value="Nucleotidylyl transferase"/>
    <property type="match status" value="1"/>
</dbReference>
<dbReference type="EMBL" id="UINC01144942">
    <property type="protein sequence ID" value="SVD34769.1"/>
    <property type="molecule type" value="Genomic_DNA"/>
</dbReference>
<dbReference type="AlphaFoldDB" id="A0A382UKH1"/>
<dbReference type="InterPro" id="IPR001412">
    <property type="entry name" value="aa-tRNA-synth_I_CS"/>
</dbReference>
<dbReference type="PROSITE" id="PS00178">
    <property type="entry name" value="AA_TRNA_LIGASE_I"/>
    <property type="match status" value="1"/>
</dbReference>
<dbReference type="CDD" id="cd00806">
    <property type="entry name" value="TrpRS_core"/>
    <property type="match status" value="1"/>
</dbReference>
<evidence type="ECO:0000256" key="1">
    <source>
        <dbReference type="ARBA" id="ARBA00005594"/>
    </source>
</evidence>
<feature type="non-terminal residue" evidence="9">
    <location>
        <position position="292"/>
    </location>
</feature>
<comment type="similarity">
    <text evidence="1">Belongs to the class-I aminoacyl-tRNA synthetase family.</text>
</comment>
<organism evidence="9">
    <name type="scientific">marine metagenome</name>
    <dbReference type="NCBI Taxonomy" id="408172"/>
    <lineage>
        <taxon>unclassified sequences</taxon>
        <taxon>metagenomes</taxon>
        <taxon>ecological metagenomes</taxon>
    </lineage>
</organism>
<dbReference type="GO" id="GO:0005524">
    <property type="term" value="F:ATP binding"/>
    <property type="evidence" value="ECO:0007669"/>
    <property type="project" value="UniProtKB-KW"/>
</dbReference>